<evidence type="ECO:0000313" key="3">
    <source>
        <dbReference type="EMBL" id="TDD87369.1"/>
    </source>
</evidence>
<dbReference type="RefSeq" id="WP_132195502.1">
    <property type="nucleotide sequence ID" value="NZ_SMKY01000024.1"/>
</dbReference>
<evidence type="ECO:0000313" key="4">
    <source>
        <dbReference type="Proteomes" id="UP000295578"/>
    </source>
</evidence>
<protein>
    <submittedName>
        <fullName evidence="3">XRE family transcriptional regulator</fullName>
    </submittedName>
</protein>
<dbReference type="Pfam" id="PF01381">
    <property type="entry name" value="HTH_3"/>
    <property type="match status" value="1"/>
</dbReference>
<keyword evidence="4" id="KW-1185">Reference proteome</keyword>
<dbReference type="CDD" id="cd00093">
    <property type="entry name" value="HTH_XRE"/>
    <property type="match status" value="1"/>
</dbReference>
<feature type="domain" description="HTH cro/C1-type" evidence="2">
    <location>
        <begin position="9"/>
        <end position="63"/>
    </location>
</feature>
<gene>
    <name evidence="3" type="ORF">E1293_08155</name>
</gene>
<dbReference type="AlphaFoldDB" id="A0A4R5BNB6"/>
<dbReference type="GO" id="GO:0003677">
    <property type="term" value="F:DNA binding"/>
    <property type="evidence" value="ECO:0007669"/>
    <property type="project" value="UniProtKB-KW"/>
</dbReference>
<name>A0A4R5BNB6_9ACTN</name>
<dbReference type="Gene3D" id="1.10.260.40">
    <property type="entry name" value="lambda repressor-like DNA-binding domains"/>
    <property type="match status" value="1"/>
</dbReference>
<accession>A0A4R5BNB6</accession>
<dbReference type="PROSITE" id="PS50943">
    <property type="entry name" value="HTH_CROC1"/>
    <property type="match status" value="1"/>
</dbReference>
<reference evidence="3 4" key="1">
    <citation type="submission" date="2019-03" db="EMBL/GenBank/DDBJ databases">
        <title>Draft genome sequences of novel Actinobacteria.</title>
        <authorList>
            <person name="Sahin N."/>
            <person name="Ay H."/>
            <person name="Saygin H."/>
        </authorList>
    </citation>
    <scope>NUCLEOTIDE SEQUENCE [LARGE SCALE GENOMIC DNA]</scope>
    <source>
        <strain evidence="3 4">DSM 45941</strain>
    </source>
</reference>
<dbReference type="InterPro" id="IPR001387">
    <property type="entry name" value="Cro/C1-type_HTH"/>
</dbReference>
<proteinExistence type="predicted"/>
<organism evidence="3 4">
    <name type="scientific">Actinomadura darangshiensis</name>
    <dbReference type="NCBI Taxonomy" id="705336"/>
    <lineage>
        <taxon>Bacteria</taxon>
        <taxon>Bacillati</taxon>
        <taxon>Actinomycetota</taxon>
        <taxon>Actinomycetes</taxon>
        <taxon>Streptosporangiales</taxon>
        <taxon>Thermomonosporaceae</taxon>
        <taxon>Actinomadura</taxon>
    </lineage>
</organism>
<dbReference type="OrthoDB" id="3541093at2"/>
<keyword evidence="1" id="KW-0238">DNA-binding</keyword>
<evidence type="ECO:0000256" key="1">
    <source>
        <dbReference type="ARBA" id="ARBA00023125"/>
    </source>
</evidence>
<dbReference type="PANTHER" id="PTHR46558:SF11">
    <property type="entry name" value="HTH-TYPE TRANSCRIPTIONAL REGULATOR XRE"/>
    <property type="match status" value="1"/>
</dbReference>
<dbReference type="PANTHER" id="PTHR46558">
    <property type="entry name" value="TRACRIPTIONAL REGULATORY PROTEIN-RELATED-RELATED"/>
    <property type="match status" value="1"/>
</dbReference>
<comment type="caution">
    <text evidence="3">The sequence shown here is derived from an EMBL/GenBank/DDBJ whole genome shotgun (WGS) entry which is preliminary data.</text>
</comment>
<evidence type="ECO:0000259" key="2">
    <source>
        <dbReference type="PROSITE" id="PS50943"/>
    </source>
</evidence>
<dbReference type="EMBL" id="SMKY01000024">
    <property type="protein sequence ID" value="TDD87369.1"/>
    <property type="molecule type" value="Genomic_DNA"/>
</dbReference>
<dbReference type="Proteomes" id="UP000295578">
    <property type="component" value="Unassembled WGS sequence"/>
</dbReference>
<dbReference type="SMART" id="SM00530">
    <property type="entry name" value="HTH_XRE"/>
    <property type="match status" value="1"/>
</dbReference>
<sequence length="123" mass="13470">MNDKFGRVLRNHRDDAGLKQSEVAARVGVSQGTVSEWERGKRWPEADQVQKLAVIFNVPYKYLVVQQFGLASDVENAILADAAMTRKEQDALLAHYAAVTSRDSTTVAALLRGEGPKAVSARS</sequence>
<dbReference type="SUPFAM" id="SSF47413">
    <property type="entry name" value="lambda repressor-like DNA-binding domains"/>
    <property type="match status" value="1"/>
</dbReference>
<dbReference type="InterPro" id="IPR010982">
    <property type="entry name" value="Lambda_DNA-bd_dom_sf"/>
</dbReference>